<feature type="chain" id="PRO_5042884005" description="Nickel/cobalt transporter regulator" evidence="2">
    <location>
        <begin position="28"/>
        <end position="164"/>
    </location>
</feature>
<dbReference type="EMBL" id="AP019536">
    <property type="protein sequence ID" value="BBJ00116.1"/>
    <property type="molecule type" value="Genomic_DNA"/>
</dbReference>
<evidence type="ECO:0000256" key="2">
    <source>
        <dbReference type="SAM" id="SignalP"/>
    </source>
</evidence>
<feature type="compositionally biased region" description="Basic and acidic residues" evidence="1">
    <location>
        <begin position="39"/>
        <end position="68"/>
    </location>
</feature>
<dbReference type="AlphaFoldDB" id="A0AAN1W078"/>
<feature type="signal peptide" evidence="2">
    <location>
        <begin position="1"/>
        <end position="27"/>
    </location>
</feature>
<dbReference type="RefSeq" id="WP_212785369.1">
    <property type="nucleotide sequence ID" value="NZ_AP019536.1"/>
</dbReference>
<evidence type="ECO:0000256" key="1">
    <source>
        <dbReference type="SAM" id="MobiDB-lite"/>
    </source>
</evidence>
<sequence length="164" mass="18006">MQRITVQMNHMLALLFAGMLAAGPALADKPEWAGGGKSGKQEQQREGDQGHDKGDKRRDGSGHFDDHQRTLAHDYFAGQFRQGRCPPGLAKKHNGCMPPGQAKKWSMGRPLPRGVIFYDLPPRLARELGEPPAGHRYVRVASDILLITIGTAMVVDAIEDLGRM</sequence>
<name>A0AAN1W078_9PROT</name>
<dbReference type="Gene3D" id="3.10.450.160">
    <property type="entry name" value="inner membrane protein cigr"/>
    <property type="match status" value="1"/>
</dbReference>
<keyword evidence="4" id="KW-1185">Reference proteome</keyword>
<dbReference type="Proteomes" id="UP001319121">
    <property type="component" value="Chromosome"/>
</dbReference>
<evidence type="ECO:0000313" key="4">
    <source>
        <dbReference type="Proteomes" id="UP001319121"/>
    </source>
</evidence>
<organism evidence="3 4">
    <name type="scientific">Ferrigenium kumadai</name>
    <dbReference type="NCBI Taxonomy" id="1682490"/>
    <lineage>
        <taxon>Bacteria</taxon>
        <taxon>Pseudomonadati</taxon>
        <taxon>Pseudomonadota</taxon>
        <taxon>Betaproteobacteria</taxon>
        <taxon>Nitrosomonadales</taxon>
        <taxon>Gallionellaceae</taxon>
        <taxon>Ferrigenium</taxon>
    </lineage>
</organism>
<keyword evidence="2" id="KW-0732">Signal</keyword>
<protein>
    <recommendedName>
        <fullName evidence="5">Nickel/cobalt transporter regulator</fullName>
    </recommendedName>
</protein>
<gene>
    <name evidence="3" type="ORF">FGKAn22_18080</name>
</gene>
<dbReference type="KEGG" id="fku:FGKAn22_18080"/>
<evidence type="ECO:0008006" key="5">
    <source>
        <dbReference type="Google" id="ProtNLM"/>
    </source>
</evidence>
<evidence type="ECO:0000313" key="3">
    <source>
        <dbReference type="EMBL" id="BBJ00116.1"/>
    </source>
</evidence>
<proteinExistence type="predicted"/>
<accession>A0AAN1W078</accession>
<reference evidence="3 4" key="1">
    <citation type="submission" date="2019-03" db="EMBL/GenBank/DDBJ databases">
        <title>Complete genome sequence of Ferrigenium kumadai strain An22, a microaerophilic iron-oxidizing bacterium isolated from a paddy field soil.</title>
        <authorList>
            <person name="Watanabe T."/>
            <person name="Asakawa S."/>
        </authorList>
    </citation>
    <scope>NUCLEOTIDE SEQUENCE [LARGE SCALE GENOMIC DNA]</scope>
    <source>
        <strain evidence="3 4">An22</strain>
    </source>
</reference>
<feature type="region of interest" description="Disordered" evidence="1">
    <location>
        <begin position="30"/>
        <end position="68"/>
    </location>
</feature>